<dbReference type="GO" id="GO:0006313">
    <property type="term" value="P:DNA transposition"/>
    <property type="evidence" value="ECO:0007669"/>
    <property type="project" value="InterPro"/>
</dbReference>
<evidence type="ECO:0000259" key="2">
    <source>
        <dbReference type="Pfam" id="PF01498"/>
    </source>
</evidence>
<evidence type="ECO:0000313" key="3">
    <source>
        <dbReference type="EMBL" id="CAC5416057.1"/>
    </source>
</evidence>
<dbReference type="Pfam" id="PF01498">
    <property type="entry name" value="HTH_Tnp_Tc3_2"/>
    <property type="match status" value="1"/>
</dbReference>
<dbReference type="GO" id="GO:0015074">
    <property type="term" value="P:DNA integration"/>
    <property type="evidence" value="ECO:0007669"/>
    <property type="project" value="InterPro"/>
</dbReference>
<organism evidence="3 4">
    <name type="scientific">Mytilus coruscus</name>
    <name type="common">Sea mussel</name>
    <dbReference type="NCBI Taxonomy" id="42192"/>
    <lineage>
        <taxon>Eukaryota</taxon>
        <taxon>Metazoa</taxon>
        <taxon>Spiralia</taxon>
        <taxon>Lophotrochozoa</taxon>
        <taxon>Mollusca</taxon>
        <taxon>Bivalvia</taxon>
        <taxon>Autobranchia</taxon>
        <taxon>Pteriomorphia</taxon>
        <taxon>Mytilida</taxon>
        <taxon>Mytiloidea</taxon>
        <taxon>Mytilidae</taxon>
        <taxon>Mytilinae</taxon>
        <taxon>Mytilus</taxon>
    </lineage>
</organism>
<dbReference type="EMBL" id="CACVKT020008564">
    <property type="protein sequence ID" value="CAC5416057.1"/>
    <property type="molecule type" value="Genomic_DNA"/>
</dbReference>
<name>A0A6J8E6S1_MYTCO</name>
<sequence>MPRSKFTTAQKWQIIGMRTTGLSQRRIAVQFSVVYSVISRLSKRHREIRTVDERKRSGRPRKTSTSDDRGISRSARRHPFTTARRLNDNWGIHGLVSLRTVNRRQNCANLRARRPVKRPFLTLRHRQARHQCSRGHRNWILRQWRRVHCFDESRFPYIILMGHARMASSEHSKQGPVRP</sequence>
<dbReference type="Proteomes" id="UP000507470">
    <property type="component" value="Unassembled WGS sequence"/>
</dbReference>
<dbReference type="InterPro" id="IPR002492">
    <property type="entry name" value="Transposase_Tc1-like"/>
</dbReference>
<dbReference type="OrthoDB" id="6136717at2759"/>
<dbReference type="SUPFAM" id="SSF46689">
    <property type="entry name" value="Homeodomain-like"/>
    <property type="match status" value="1"/>
</dbReference>
<keyword evidence="4" id="KW-1185">Reference proteome</keyword>
<dbReference type="GO" id="GO:0003677">
    <property type="term" value="F:DNA binding"/>
    <property type="evidence" value="ECO:0007669"/>
    <property type="project" value="InterPro"/>
</dbReference>
<dbReference type="InterPro" id="IPR009057">
    <property type="entry name" value="Homeodomain-like_sf"/>
</dbReference>
<evidence type="ECO:0000256" key="1">
    <source>
        <dbReference type="SAM" id="MobiDB-lite"/>
    </source>
</evidence>
<gene>
    <name evidence="3" type="ORF">MCOR_48692</name>
</gene>
<protein>
    <recommendedName>
        <fullName evidence="2">Transposase Tc1-like domain-containing protein</fullName>
    </recommendedName>
</protein>
<proteinExistence type="predicted"/>
<feature type="region of interest" description="Disordered" evidence="1">
    <location>
        <begin position="49"/>
        <end position="73"/>
    </location>
</feature>
<reference evidence="3 4" key="1">
    <citation type="submission" date="2020-06" db="EMBL/GenBank/DDBJ databases">
        <authorList>
            <person name="Li R."/>
            <person name="Bekaert M."/>
        </authorList>
    </citation>
    <scope>NUCLEOTIDE SEQUENCE [LARGE SCALE GENOMIC DNA]</scope>
    <source>
        <strain evidence="4">wild</strain>
    </source>
</reference>
<evidence type="ECO:0000313" key="4">
    <source>
        <dbReference type="Proteomes" id="UP000507470"/>
    </source>
</evidence>
<feature type="domain" description="Transposase Tc1-like" evidence="2">
    <location>
        <begin position="68"/>
        <end position="138"/>
    </location>
</feature>
<dbReference type="AlphaFoldDB" id="A0A6J8E6S1"/>
<accession>A0A6J8E6S1</accession>